<dbReference type="InterPro" id="IPR001647">
    <property type="entry name" value="HTH_TetR"/>
</dbReference>
<dbReference type="Gene3D" id="1.10.357.10">
    <property type="entry name" value="Tetracycline Repressor, domain 2"/>
    <property type="match status" value="1"/>
</dbReference>
<feature type="domain" description="HTH tetR-type" evidence="3">
    <location>
        <begin position="11"/>
        <end position="71"/>
    </location>
</feature>
<evidence type="ECO:0000259" key="3">
    <source>
        <dbReference type="PROSITE" id="PS50977"/>
    </source>
</evidence>
<dbReference type="Pfam" id="PF00440">
    <property type="entry name" value="TetR_N"/>
    <property type="match status" value="1"/>
</dbReference>
<protein>
    <submittedName>
        <fullName evidence="4">AcrR family transcriptional regulator</fullName>
    </submittedName>
</protein>
<keyword evidence="1 2" id="KW-0238">DNA-binding</keyword>
<gene>
    <name evidence="4" type="ORF">J2Z32_003581</name>
</gene>
<evidence type="ECO:0000313" key="5">
    <source>
        <dbReference type="Proteomes" id="UP001519272"/>
    </source>
</evidence>
<dbReference type="Proteomes" id="UP001519272">
    <property type="component" value="Unassembled WGS sequence"/>
</dbReference>
<dbReference type="PANTHER" id="PTHR43479:SF11">
    <property type="entry name" value="ACREF_ENVCD OPERON REPRESSOR-RELATED"/>
    <property type="match status" value="1"/>
</dbReference>
<dbReference type="SUPFAM" id="SSF48498">
    <property type="entry name" value="Tetracyclin repressor-like, C-terminal domain"/>
    <property type="match status" value="1"/>
</dbReference>
<keyword evidence="5" id="KW-1185">Reference proteome</keyword>
<dbReference type="SUPFAM" id="SSF46689">
    <property type="entry name" value="Homeodomain-like"/>
    <property type="match status" value="1"/>
</dbReference>
<name>A0ABS4FWE8_9BACL</name>
<dbReference type="InterPro" id="IPR036271">
    <property type="entry name" value="Tet_transcr_reg_TetR-rel_C_sf"/>
</dbReference>
<dbReference type="InterPro" id="IPR050624">
    <property type="entry name" value="HTH-type_Tx_Regulator"/>
</dbReference>
<dbReference type="RefSeq" id="WP_210090503.1">
    <property type="nucleotide sequence ID" value="NZ_JAGGKG010000019.1"/>
</dbReference>
<dbReference type="PANTHER" id="PTHR43479">
    <property type="entry name" value="ACREF/ENVCD OPERON REPRESSOR-RELATED"/>
    <property type="match status" value="1"/>
</dbReference>
<feature type="DNA-binding region" description="H-T-H motif" evidence="2">
    <location>
        <begin position="34"/>
        <end position="53"/>
    </location>
</feature>
<accession>A0ABS4FWE8</accession>
<comment type="caution">
    <text evidence="4">The sequence shown here is derived from an EMBL/GenBank/DDBJ whole genome shotgun (WGS) entry which is preliminary data.</text>
</comment>
<dbReference type="Gene3D" id="1.10.10.60">
    <property type="entry name" value="Homeodomain-like"/>
    <property type="match status" value="1"/>
</dbReference>
<proteinExistence type="predicted"/>
<evidence type="ECO:0000313" key="4">
    <source>
        <dbReference type="EMBL" id="MBP1906916.1"/>
    </source>
</evidence>
<dbReference type="EMBL" id="JAGGKG010000019">
    <property type="protein sequence ID" value="MBP1906916.1"/>
    <property type="molecule type" value="Genomic_DNA"/>
</dbReference>
<evidence type="ECO:0000256" key="1">
    <source>
        <dbReference type="ARBA" id="ARBA00023125"/>
    </source>
</evidence>
<organism evidence="4 5">
    <name type="scientific">Paenibacillus turicensis</name>
    <dbReference type="NCBI Taxonomy" id="160487"/>
    <lineage>
        <taxon>Bacteria</taxon>
        <taxon>Bacillati</taxon>
        <taxon>Bacillota</taxon>
        <taxon>Bacilli</taxon>
        <taxon>Bacillales</taxon>
        <taxon>Paenibacillaceae</taxon>
        <taxon>Paenibacillus</taxon>
    </lineage>
</organism>
<evidence type="ECO:0000256" key="2">
    <source>
        <dbReference type="PROSITE-ProRule" id="PRU00335"/>
    </source>
</evidence>
<dbReference type="PROSITE" id="PS50977">
    <property type="entry name" value="HTH_TETR_2"/>
    <property type="match status" value="1"/>
</dbReference>
<sequence length="213" mass="24732">MTESWHQGVKNKHRQQYIDAGKAFFASHGLMNVSIKDICEHAGVSRVTFYKHFESIHELIFEVQIVLLQDMFQFISTTGAQKIEPNGLQKLKTLLEAWLHYAEEHPSHIRLILMFDLHYGQNSQNEVSQELEQYFRDFIDMQKNENFLIKPIEQGIRDGSIQAGIEARTSALFIFTSMMGLLSRLSLFPVDDQNNDMGQQFIDMLIKHISCHE</sequence>
<reference evidence="4 5" key="1">
    <citation type="submission" date="2021-03" db="EMBL/GenBank/DDBJ databases">
        <title>Genomic Encyclopedia of Type Strains, Phase IV (KMG-IV): sequencing the most valuable type-strain genomes for metagenomic binning, comparative biology and taxonomic classification.</title>
        <authorList>
            <person name="Goeker M."/>
        </authorList>
    </citation>
    <scope>NUCLEOTIDE SEQUENCE [LARGE SCALE GENOMIC DNA]</scope>
    <source>
        <strain evidence="4 5">DSM 14349</strain>
    </source>
</reference>
<dbReference type="InterPro" id="IPR009057">
    <property type="entry name" value="Homeodomain-like_sf"/>
</dbReference>